<comment type="caution">
    <text evidence="9">The sequence shown here is derived from an EMBL/GenBank/DDBJ whole genome shotgun (WGS) entry which is preliminary data.</text>
</comment>
<dbReference type="RefSeq" id="WP_106010058.1">
    <property type="nucleotide sequence ID" value="NZ_JALCPJ010000012.1"/>
</dbReference>
<keyword evidence="5 7" id="KW-1133">Transmembrane helix</keyword>
<dbReference type="Proteomes" id="UP000237798">
    <property type="component" value="Unassembled WGS sequence"/>
</dbReference>
<feature type="transmembrane region" description="Helical" evidence="7">
    <location>
        <begin position="282"/>
        <end position="299"/>
    </location>
</feature>
<evidence type="ECO:0000256" key="4">
    <source>
        <dbReference type="ARBA" id="ARBA00022692"/>
    </source>
</evidence>
<feature type="transmembrane region" description="Helical" evidence="7">
    <location>
        <begin position="33"/>
        <end position="51"/>
    </location>
</feature>
<feature type="domain" description="EamA" evidence="8">
    <location>
        <begin position="3"/>
        <end position="135"/>
    </location>
</feature>
<evidence type="ECO:0000256" key="1">
    <source>
        <dbReference type="ARBA" id="ARBA00004651"/>
    </source>
</evidence>
<evidence type="ECO:0000256" key="3">
    <source>
        <dbReference type="ARBA" id="ARBA00022475"/>
    </source>
</evidence>
<feature type="transmembrane region" description="Helical" evidence="7">
    <location>
        <begin position="119"/>
        <end position="138"/>
    </location>
</feature>
<organism evidence="9 10">
    <name type="scientific">Clostridium luticellarii</name>
    <dbReference type="NCBI Taxonomy" id="1691940"/>
    <lineage>
        <taxon>Bacteria</taxon>
        <taxon>Bacillati</taxon>
        <taxon>Bacillota</taxon>
        <taxon>Clostridia</taxon>
        <taxon>Eubacteriales</taxon>
        <taxon>Clostridiaceae</taxon>
        <taxon>Clostridium</taxon>
    </lineage>
</organism>
<dbReference type="PANTHER" id="PTHR42920:SF5">
    <property type="entry name" value="EAMA DOMAIN-CONTAINING PROTEIN"/>
    <property type="match status" value="1"/>
</dbReference>
<dbReference type="GO" id="GO:0005886">
    <property type="term" value="C:plasma membrane"/>
    <property type="evidence" value="ECO:0007669"/>
    <property type="project" value="UniProtKB-SubCell"/>
</dbReference>
<feature type="transmembrane region" description="Helical" evidence="7">
    <location>
        <begin position="257"/>
        <end position="276"/>
    </location>
</feature>
<feature type="transmembrane region" description="Helical" evidence="7">
    <location>
        <begin position="63"/>
        <end position="85"/>
    </location>
</feature>
<evidence type="ECO:0000313" key="10">
    <source>
        <dbReference type="Proteomes" id="UP000237798"/>
    </source>
</evidence>
<name>A0A2T0BK58_9CLOT</name>
<dbReference type="InterPro" id="IPR051258">
    <property type="entry name" value="Diverse_Substrate_Transporter"/>
</dbReference>
<gene>
    <name evidence="9" type="primary">yijE_2</name>
    <name evidence="9" type="ORF">CLLU_24440</name>
</gene>
<sequence length="325" mass="35327">MKYLFIVLAAVIFSTMEILGKLAVGLNALQLNFLRFVIGGIILLLPAVKIMKKRNMKLTANDIGYFWGTGLLCVVVSMSLFQLAITFTKASTVAIIFSTNPVFTVLLAYFILGEELRKGTVVSIVFSLIGMILILNPFAASPDMTGIVLAIFSALTFSLYSVVGKLRSAKYGSVVLNCMSFIFGSVIMLILIFVSRLPVVSKYVSPEGNFGFMVNVPIFAGINSENIIPLILLGVVVTGFGYMFYFKAMDATTAATASIVFFIKPALAPVFAFWILNENVPLETMAGIGLILIGAYFTFSGKDNGSVETEIEDEGEVDLKKRKVV</sequence>
<evidence type="ECO:0000259" key="8">
    <source>
        <dbReference type="Pfam" id="PF00892"/>
    </source>
</evidence>
<evidence type="ECO:0000313" key="9">
    <source>
        <dbReference type="EMBL" id="PRR84237.1"/>
    </source>
</evidence>
<dbReference type="SUPFAM" id="SSF103481">
    <property type="entry name" value="Multidrug resistance efflux transporter EmrE"/>
    <property type="match status" value="2"/>
</dbReference>
<comment type="similarity">
    <text evidence="2">Belongs to the EamA transporter family.</text>
</comment>
<dbReference type="OrthoDB" id="9813604at2"/>
<dbReference type="InterPro" id="IPR000620">
    <property type="entry name" value="EamA_dom"/>
</dbReference>
<proteinExistence type="inferred from homology"/>
<dbReference type="Gene3D" id="1.10.3730.20">
    <property type="match status" value="1"/>
</dbReference>
<comment type="subcellular location">
    <subcellularLocation>
        <location evidence="1">Cell membrane</location>
        <topology evidence="1">Multi-pass membrane protein</topology>
    </subcellularLocation>
</comment>
<keyword evidence="6 7" id="KW-0472">Membrane</keyword>
<keyword evidence="3" id="KW-1003">Cell membrane</keyword>
<dbReference type="PANTHER" id="PTHR42920">
    <property type="entry name" value="OS03G0707200 PROTEIN-RELATED"/>
    <property type="match status" value="1"/>
</dbReference>
<dbReference type="Pfam" id="PF00892">
    <property type="entry name" value="EamA"/>
    <property type="match status" value="2"/>
</dbReference>
<accession>A0A2T0BK58</accession>
<evidence type="ECO:0000256" key="5">
    <source>
        <dbReference type="ARBA" id="ARBA00022989"/>
    </source>
</evidence>
<feature type="domain" description="EamA" evidence="8">
    <location>
        <begin position="145"/>
        <end position="299"/>
    </location>
</feature>
<evidence type="ECO:0000256" key="7">
    <source>
        <dbReference type="SAM" id="Phobius"/>
    </source>
</evidence>
<evidence type="ECO:0000256" key="6">
    <source>
        <dbReference type="ARBA" id="ARBA00023136"/>
    </source>
</evidence>
<evidence type="ECO:0000256" key="2">
    <source>
        <dbReference type="ARBA" id="ARBA00007362"/>
    </source>
</evidence>
<protein>
    <submittedName>
        <fullName evidence="9">Putative inner membrane transporter yiJE</fullName>
    </submittedName>
</protein>
<dbReference type="InterPro" id="IPR037185">
    <property type="entry name" value="EmrE-like"/>
</dbReference>
<reference evidence="9 10" key="1">
    <citation type="submission" date="2018-03" db="EMBL/GenBank/DDBJ databases">
        <title>Genome sequence of Clostridium luticellarii DSM 29923.</title>
        <authorList>
            <person name="Poehlein A."/>
            <person name="Daniel R."/>
        </authorList>
    </citation>
    <scope>NUCLEOTIDE SEQUENCE [LARGE SCALE GENOMIC DNA]</scope>
    <source>
        <strain evidence="9 10">DSM 29923</strain>
    </source>
</reference>
<dbReference type="AlphaFoldDB" id="A0A2T0BK58"/>
<feature type="transmembrane region" description="Helical" evidence="7">
    <location>
        <begin position="91"/>
        <end position="112"/>
    </location>
</feature>
<feature type="transmembrane region" description="Helical" evidence="7">
    <location>
        <begin position="144"/>
        <end position="162"/>
    </location>
</feature>
<keyword evidence="4 7" id="KW-0812">Transmembrane</keyword>
<keyword evidence="10" id="KW-1185">Reference proteome</keyword>
<feature type="transmembrane region" description="Helical" evidence="7">
    <location>
        <begin position="227"/>
        <end position="245"/>
    </location>
</feature>
<dbReference type="EMBL" id="PVXP01000039">
    <property type="protein sequence ID" value="PRR84237.1"/>
    <property type="molecule type" value="Genomic_DNA"/>
</dbReference>
<feature type="transmembrane region" description="Helical" evidence="7">
    <location>
        <begin position="174"/>
        <end position="194"/>
    </location>
</feature>